<evidence type="ECO:0000313" key="2">
    <source>
        <dbReference type="EMBL" id="GBE89993.1"/>
    </source>
</evidence>
<dbReference type="GeneID" id="38786910"/>
<dbReference type="OrthoDB" id="3209295at2759"/>
<accession>A0A401H6J1</accession>
<dbReference type="InterPro" id="IPR001190">
    <property type="entry name" value="SRCR"/>
</dbReference>
<proteinExistence type="predicted"/>
<dbReference type="Proteomes" id="UP000287166">
    <property type="component" value="Unassembled WGS sequence"/>
</dbReference>
<name>A0A401H6J1_9APHY</name>
<dbReference type="PROSITE" id="PS50287">
    <property type="entry name" value="SRCR_2"/>
    <property type="match status" value="1"/>
</dbReference>
<dbReference type="AlphaFoldDB" id="A0A401H6J1"/>
<sequence>MADSVIQPVLANTFREDAGHESQAVCSLFRPPVRIREDHMGADFAIDENLLEPPCYIKQLAPEILGMTFLHVMDPMASPHEELLVWPSATLKSTRALKILRRVCRSWREVCLSMPAACDTIHDCRGSNVELSILRATIDRRVIPLNIFINRHLPSPAMIELFQSYGSRVRNLYLCFPTDRSFAFRVTPRPARGERGVEPLEPQHVKLSTNFQAPALEHLTVDSSSTDSRPFYPTLFQGHAPQLKTLALRSSMWLPANRFPSLTHLYVSLSSKRTNHSLLPRGSAWTVPKLLSFMSGCPSLEDVSLWNVYTQLSAATDAPAVDLPHLRRLAIGRSHPASATWLLQHIVSPADSVAVRILDCFSSTSQLKELLSALPLLDSRTAHLRKTPVGLAVSLVGVSSATSVEIALPADSHPPELGTGHGPPPTVWASWPGLSGVRELYLVGMDSLLEEPFAGVSALLEQLPELATLVYCGTALPRAFLEYLSPTSRGLPCPGLETVHLCVPGVIAVDVKKLNGLSDARARTGHGLRRIIVETDVLISDGVRACEGVVELRGQGTPSSSVSWPAVCTKTTHGFWPPW</sequence>
<dbReference type="SUPFAM" id="SSF52047">
    <property type="entry name" value="RNI-like"/>
    <property type="match status" value="1"/>
</dbReference>
<evidence type="ECO:0000259" key="1">
    <source>
        <dbReference type="PROSITE" id="PS50287"/>
    </source>
</evidence>
<dbReference type="EMBL" id="BFAD01000018">
    <property type="protein sequence ID" value="GBE89993.1"/>
    <property type="molecule type" value="Genomic_DNA"/>
</dbReference>
<dbReference type="InterPro" id="IPR032675">
    <property type="entry name" value="LRR_dom_sf"/>
</dbReference>
<dbReference type="GO" id="GO:0016020">
    <property type="term" value="C:membrane"/>
    <property type="evidence" value="ECO:0007669"/>
    <property type="project" value="InterPro"/>
</dbReference>
<evidence type="ECO:0000313" key="3">
    <source>
        <dbReference type="Proteomes" id="UP000287166"/>
    </source>
</evidence>
<keyword evidence="3" id="KW-1185">Reference proteome</keyword>
<comment type="caution">
    <text evidence="2">The sequence shown here is derived from an EMBL/GenBank/DDBJ whole genome shotgun (WGS) entry which is preliminary data.</text>
</comment>
<organism evidence="2 3">
    <name type="scientific">Sparassis crispa</name>
    <dbReference type="NCBI Taxonomy" id="139825"/>
    <lineage>
        <taxon>Eukaryota</taxon>
        <taxon>Fungi</taxon>
        <taxon>Dikarya</taxon>
        <taxon>Basidiomycota</taxon>
        <taxon>Agaricomycotina</taxon>
        <taxon>Agaricomycetes</taxon>
        <taxon>Polyporales</taxon>
        <taxon>Sparassidaceae</taxon>
        <taxon>Sparassis</taxon>
    </lineage>
</organism>
<feature type="domain" description="SRCR" evidence="1">
    <location>
        <begin position="537"/>
        <end position="568"/>
    </location>
</feature>
<dbReference type="Gene3D" id="3.80.10.10">
    <property type="entry name" value="Ribonuclease Inhibitor"/>
    <property type="match status" value="1"/>
</dbReference>
<gene>
    <name evidence="2" type="ORF">SCP_1800150</name>
</gene>
<protein>
    <recommendedName>
        <fullName evidence="1">SRCR domain-containing protein</fullName>
    </recommendedName>
</protein>
<dbReference type="InParanoid" id="A0A401H6J1"/>
<dbReference type="RefSeq" id="XP_027620906.1">
    <property type="nucleotide sequence ID" value="XM_027765105.1"/>
</dbReference>
<reference evidence="2 3" key="1">
    <citation type="journal article" date="2018" name="Sci. Rep.">
        <title>Genome sequence of the cauliflower mushroom Sparassis crispa (Hanabiratake) and its association with beneficial usage.</title>
        <authorList>
            <person name="Kiyama R."/>
            <person name="Furutani Y."/>
            <person name="Kawaguchi K."/>
            <person name="Nakanishi T."/>
        </authorList>
    </citation>
    <scope>NUCLEOTIDE SEQUENCE [LARGE SCALE GENOMIC DNA]</scope>
</reference>